<proteinExistence type="predicted"/>
<dbReference type="AlphaFoldDB" id="A0A238KCZ7"/>
<reference evidence="3 4" key="1">
    <citation type="submission" date="2017-05" db="EMBL/GenBank/DDBJ databases">
        <authorList>
            <person name="Song R."/>
            <person name="Chenine A.L."/>
            <person name="Ruprecht R.M."/>
        </authorList>
    </citation>
    <scope>NUCLEOTIDE SEQUENCE [LARGE SCALE GENOMIC DNA]</scope>
    <source>
        <strain evidence="3 4">CECT 8898</strain>
    </source>
</reference>
<feature type="signal peptide" evidence="2">
    <location>
        <begin position="1"/>
        <end position="23"/>
    </location>
</feature>
<evidence type="ECO:0000313" key="4">
    <source>
        <dbReference type="Proteomes" id="UP000207598"/>
    </source>
</evidence>
<sequence length="237" mass="25832">MKTMLSRIAGILLLGALCSPAVADQTTLVLRLTGLKLGTLAYADDVGPSRYAARMRFTTGGFAGLLSSVSFDARAQGRRTSGGTVSPTKYREESLRDGEREVTEIAWRGKAPDITVETPPQPDRLDPRQAVGSVDLMTGMHMLLRAIPPEQACKLDVTTYDGKRLMRLTLVKAAPDRAGRPTCKGTFNRLKGVAPKGMFDTMFAEFDMTYQALPDGRLRVDRMVLRTPVGRAVLAVE</sequence>
<feature type="region of interest" description="Disordered" evidence="1">
    <location>
        <begin position="76"/>
        <end position="96"/>
    </location>
</feature>
<keyword evidence="2" id="KW-0732">Signal</keyword>
<evidence type="ECO:0000256" key="1">
    <source>
        <dbReference type="SAM" id="MobiDB-lite"/>
    </source>
</evidence>
<organism evidence="3 4">
    <name type="scientific">Maliponia aquimaris</name>
    <dbReference type="NCBI Taxonomy" id="1673631"/>
    <lineage>
        <taxon>Bacteria</taxon>
        <taxon>Pseudomonadati</taxon>
        <taxon>Pseudomonadota</taxon>
        <taxon>Alphaproteobacteria</taxon>
        <taxon>Rhodobacterales</taxon>
        <taxon>Paracoccaceae</taxon>
        <taxon>Maliponia</taxon>
    </lineage>
</organism>
<feature type="chain" id="PRO_5012037106" description="DUF3108 domain-containing protein" evidence="2">
    <location>
        <begin position="24"/>
        <end position="237"/>
    </location>
</feature>
<gene>
    <name evidence="3" type="ORF">MAA8898_02224</name>
</gene>
<dbReference type="Proteomes" id="UP000207598">
    <property type="component" value="Unassembled WGS sequence"/>
</dbReference>
<dbReference type="RefSeq" id="WP_176445128.1">
    <property type="nucleotide sequence ID" value="NZ_FXYF01000005.1"/>
</dbReference>
<evidence type="ECO:0000256" key="2">
    <source>
        <dbReference type="SAM" id="SignalP"/>
    </source>
</evidence>
<protein>
    <recommendedName>
        <fullName evidence="5">DUF3108 domain-containing protein</fullName>
    </recommendedName>
</protein>
<keyword evidence="4" id="KW-1185">Reference proteome</keyword>
<evidence type="ECO:0008006" key="5">
    <source>
        <dbReference type="Google" id="ProtNLM"/>
    </source>
</evidence>
<dbReference type="EMBL" id="FXYF01000005">
    <property type="protein sequence ID" value="SMX40705.1"/>
    <property type="molecule type" value="Genomic_DNA"/>
</dbReference>
<accession>A0A238KCZ7</accession>
<feature type="compositionally biased region" description="Polar residues" evidence="1">
    <location>
        <begin position="78"/>
        <end position="87"/>
    </location>
</feature>
<name>A0A238KCZ7_9RHOB</name>
<evidence type="ECO:0000313" key="3">
    <source>
        <dbReference type="EMBL" id="SMX40705.1"/>
    </source>
</evidence>